<dbReference type="Gene3D" id="3.40.50.1980">
    <property type="entry name" value="Nitrogenase molybdenum iron protein domain"/>
    <property type="match status" value="2"/>
</dbReference>
<dbReference type="SUPFAM" id="SSF53807">
    <property type="entry name" value="Helical backbone' metal receptor"/>
    <property type="match status" value="1"/>
</dbReference>
<accession>A0A315ZH36</accession>
<dbReference type="Pfam" id="PF01497">
    <property type="entry name" value="Peripla_BP_2"/>
    <property type="match status" value="1"/>
</dbReference>
<evidence type="ECO:0000313" key="3">
    <source>
        <dbReference type="Proteomes" id="UP000245535"/>
    </source>
</evidence>
<name>A0A315ZH36_SEDFL</name>
<gene>
    <name evidence="2" type="ORF">BC781_101860</name>
</gene>
<dbReference type="PANTHER" id="PTHR30535">
    <property type="entry name" value="VITAMIN B12-BINDING PROTEIN"/>
    <property type="match status" value="1"/>
</dbReference>
<dbReference type="RefSeq" id="WP_109615978.1">
    <property type="nucleotide sequence ID" value="NZ_QGDO01000001.1"/>
</dbReference>
<dbReference type="InterPro" id="IPR002491">
    <property type="entry name" value="ABC_transptr_periplasmic_BD"/>
</dbReference>
<dbReference type="OrthoDB" id="9812528at2"/>
<dbReference type="PANTHER" id="PTHR30535:SF34">
    <property type="entry name" value="MOLYBDATE-BINDING PROTEIN MOLA"/>
    <property type="match status" value="1"/>
</dbReference>
<comment type="caution">
    <text evidence="2">The sequence shown here is derived from an EMBL/GenBank/DDBJ whole genome shotgun (WGS) entry which is preliminary data.</text>
</comment>
<dbReference type="PROSITE" id="PS50983">
    <property type="entry name" value="FE_B12_PBP"/>
    <property type="match status" value="1"/>
</dbReference>
<feature type="domain" description="Fe/B12 periplasmic-binding" evidence="1">
    <location>
        <begin position="129"/>
        <end position="402"/>
    </location>
</feature>
<keyword evidence="3" id="KW-1185">Reference proteome</keyword>
<reference evidence="2 3" key="1">
    <citation type="submission" date="2018-03" db="EMBL/GenBank/DDBJ databases">
        <title>Genomic Encyclopedia of Archaeal and Bacterial Type Strains, Phase II (KMG-II): from individual species to whole genera.</title>
        <authorList>
            <person name="Goeker M."/>
        </authorList>
    </citation>
    <scope>NUCLEOTIDE SEQUENCE [LARGE SCALE GENOMIC DNA]</scope>
    <source>
        <strain evidence="2 3">DSM 28229</strain>
    </source>
</reference>
<dbReference type="GO" id="GO:0071281">
    <property type="term" value="P:cellular response to iron ion"/>
    <property type="evidence" value="ECO:0007669"/>
    <property type="project" value="TreeGrafter"/>
</dbReference>
<evidence type="ECO:0000259" key="1">
    <source>
        <dbReference type="PROSITE" id="PS50983"/>
    </source>
</evidence>
<protein>
    <submittedName>
        <fullName evidence="2">Iron complex transport system substrate-binding protein</fullName>
    </submittedName>
</protein>
<organism evidence="2 3">
    <name type="scientific">Sediminitomix flava</name>
    <dbReference type="NCBI Taxonomy" id="379075"/>
    <lineage>
        <taxon>Bacteria</taxon>
        <taxon>Pseudomonadati</taxon>
        <taxon>Bacteroidota</taxon>
        <taxon>Cytophagia</taxon>
        <taxon>Cytophagales</taxon>
        <taxon>Flammeovirgaceae</taxon>
        <taxon>Sediminitomix</taxon>
    </lineage>
</organism>
<evidence type="ECO:0000313" key="2">
    <source>
        <dbReference type="EMBL" id="PWJ44489.1"/>
    </source>
</evidence>
<proteinExistence type="predicted"/>
<dbReference type="Proteomes" id="UP000245535">
    <property type="component" value="Unassembled WGS sequence"/>
</dbReference>
<sequence length="415" mass="47531">MNIEKYKLSWIKHKELLKNMILRLKKIYKSVIVLSVIGTIISCQNANKSNNSNENQQNINVQWDKVETKYAKKFDIKYYDDLGYKELNIIEPFSGSKDTLTYILKESGAQVPTEVKNKAISVIDIPIKSAASLSNAHLAYFDRLGTLPFLTAVSDTAFISNPLVKEMIAQKQITDLGSSNQPNKEVMLTVQPKLVTYTIYSAAQLGTGSEYKNLGINYVPIAEWQENTPLGRAEWIKFFACFFNKEKEANEVFDLVEENYLKSKEIAAEVTNRPKVLTGLSYQGAWHVPNENSYIATLLSDAGADLPWENNKGTASTPMAFEVVYEKGHKCDYWINISSIRNKKELIQTDHRFNDFLAVKDNHLFNNNKRLNALGWNEYYETSTMSPDIVLKDLIKIFHPDLIKEHELYYYQTLE</sequence>
<dbReference type="EMBL" id="QGDO01000001">
    <property type="protein sequence ID" value="PWJ44489.1"/>
    <property type="molecule type" value="Genomic_DNA"/>
</dbReference>
<dbReference type="AlphaFoldDB" id="A0A315ZH36"/>
<dbReference type="InterPro" id="IPR050902">
    <property type="entry name" value="ABC_Transporter_SBP"/>
</dbReference>